<accession>A0ABW4THT1</accession>
<reference evidence="3" key="1">
    <citation type="journal article" date="2019" name="Int. J. Syst. Evol. Microbiol.">
        <title>The Global Catalogue of Microorganisms (GCM) 10K type strain sequencing project: providing services to taxonomists for standard genome sequencing and annotation.</title>
        <authorList>
            <consortium name="The Broad Institute Genomics Platform"/>
            <consortium name="The Broad Institute Genome Sequencing Center for Infectious Disease"/>
            <person name="Wu L."/>
            <person name="Ma J."/>
        </authorList>
    </citation>
    <scope>NUCLEOTIDE SEQUENCE [LARGE SCALE GENOMIC DNA]</scope>
    <source>
        <strain evidence="3">CGMCC 1.12477</strain>
    </source>
</reference>
<keyword evidence="1" id="KW-0812">Transmembrane</keyword>
<dbReference type="SUPFAM" id="SSF51306">
    <property type="entry name" value="LexA/Signal peptidase"/>
    <property type="match status" value="1"/>
</dbReference>
<gene>
    <name evidence="2" type="ORF">ACFSDE_00150</name>
</gene>
<comment type="caution">
    <text evidence="2">The sequence shown here is derived from an EMBL/GenBank/DDBJ whole genome shotgun (WGS) entry which is preliminary data.</text>
</comment>
<proteinExistence type="predicted"/>
<organism evidence="2 3">
    <name type="scientific">Nocardioides aestuarii</name>
    <dbReference type="NCBI Taxonomy" id="252231"/>
    <lineage>
        <taxon>Bacteria</taxon>
        <taxon>Bacillati</taxon>
        <taxon>Actinomycetota</taxon>
        <taxon>Actinomycetes</taxon>
        <taxon>Propionibacteriales</taxon>
        <taxon>Nocardioidaceae</taxon>
        <taxon>Nocardioides</taxon>
    </lineage>
</organism>
<sequence>MEITARPRRRGGVRALKAVLAAVCLASVALLVPAALGYGIHVVGDGAMDGTLSRGSLVLDEQVPRGELAVGDVVTLTPPGAADLVVRRVVAIDDEGVRTTGDATGGDPWVVPETGTERVALTVPALGWPLLALHSMSLPPWAPAGVAIGLAVLLVGLRRAGRGDDDGVPAVAAAAVQGVPARQPTPPVG</sequence>
<feature type="transmembrane region" description="Helical" evidence="1">
    <location>
        <begin position="138"/>
        <end position="157"/>
    </location>
</feature>
<evidence type="ECO:0000313" key="2">
    <source>
        <dbReference type="EMBL" id="MFD1945189.1"/>
    </source>
</evidence>
<keyword evidence="3" id="KW-1185">Reference proteome</keyword>
<dbReference type="RefSeq" id="WP_343915918.1">
    <property type="nucleotide sequence ID" value="NZ_BAAAJT010000002.1"/>
</dbReference>
<dbReference type="InterPro" id="IPR036286">
    <property type="entry name" value="LexA/Signal_pep-like_sf"/>
</dbReference>
<evidence type="ECO:0000256" key="1">
    <source>
        <dbReference type="SAM" id="Phobius"/>
    </source>
</evidence>
<dbReference type="Proteomes" id="UP001597351">
    <property type="component" value="Unassembled WGS sequence"/>
</dbReference>
<keyword evidence="1" id="KW-0472">Membrane</keyword>
<evidence type="ECO:0000313" key="3">
    <source>
        <dbReference type="Proteomes" id="UP001597351"/>
    </source>
</evidence>
<keyword evidence="1" id="KW-1133">Transmembrane helix</keyword>
<evidence type="ECO:0008006" key="4">
    <source>
        <dbReference type="Google" id="ProtNLM"/>
    </source>
</evidence>
<dbReference type="EMBL" id="JBHUGD010000001">
    <property type="protein sequence ID" value="MFD1945189.1"/>
    <property type="molecule type" value="Genomic_DNA"/>
</dbReference>
<name>A0ABW4THT1_9ACTN</name>
<protein>
    <recommendedName>
        <fullName evidence="4">Signal peptidase I</fullName>
    </recommendedName>
</protein>